<keyword evidence="3" id="KW-1185">Reference proteome</keyword>
<organism evidence="2 3">
    <name type="scientific">Sorghum bicolor</name>
    <name type="common">Sorghum</name>
    <name type="synonym">Sorghum vulgare</name>
    <dbReference type="NCBI Taxonomy" id="4558"/>
    <lineage>
        <taxon>Eukaryota</taxon>
        <taxon>Viridiplantae</taxon>
        <taxon>Streptophyta</taxon>
        <taxon>Embryophyta</taxon>
        <taxon>Tracheophyta</taxon>
        <taxon>Spermatophyta</taxon>
        <taxon>Magnoliopsida</taxon>
        <taxon>Liliopsida</taxon>
        <taxon>Poales</taxon>
        <taxon>Poaceae</taxon>
        <taxon>PACMAD clade</taxon>
        <taxon>Panicoideae</taxon>
        <taxon>Andropogonodae</taxon>
        <taxon>Andropogoneae</taxon>
        <taxon>Sorghinae</taxon>
        <taxon>Sorghum</taxon>
    </lineage>
</organism>
<reference evidence="2 3" key="1">
    <citation type="journal article" date="2009" name="Nature">
        <title>The Sorghum bicolor genome and the diversification of grasses.</title>
        <authorList>
            <person name="Paterson A.H."/>
            <person name="Bowers J.E."/>
            <person name="Bruggmann R."/>
            <person name="Dubchak I."/>
            <person name="Grimwood J."/>
            <person name="Gundlach H."/>
            <person name="Haberer G."/>
            <person name="Hellsten U."/>
            <person name="Mitros T."/>
            <person name="Poliakov A."/>
            <person name="Schmutz J."/>
            <person name="Spannagl M."/>
            <person name="Tang H."/>
            <person name="Wang X."/>
            <person name="Wicker T."/>
            <person name="Bharti A.K."/>
            <person name="Chapman J."/>
            <person name="Feltus F.A."/>
            <person name="Gowik U."/>
            <person name="Grigoriev I.V."/>
            <person name="Lyons E."/>
            <person name="Maher C.A."/>
            <person name="Martis M."/>
            <person name="Narechania A."/>
            <person name="Otillar R.P."/>
            <person name="Penning B.W."/>
            <person name="Salamov A.A."/>
            <person name="Wang Y."/>
            <person name="Zhang L."/>
            <person name="Carpita N.C."/>
            <person name="Freeling M."/>
            <person name="Gingle A.R."/>
            <person name="Hash C.T."/>
            <person name="Keller B."/>
            <person name="Klein P."/>
            <person name="Kresovich S."/>
            <person name="McCann M.C."/>
            <person name="Ming R."/>
            <person name="Peterson D.G."/>
            <person name="Mehboob-ur-Rahman"/>
            <person name="Ware D."/>
            <person name="Westhoff P."/>
            <person name="Mayer K.F."/>
            <person name="Messing J."/>
            <person name="Rokhsar D.S."/>
        </authorList>
    </citation>
    <scope>NUCLEOTIDE SEQUENCE [LARGE SCALE GENOMIC DNA]</scope>
    <source>
        <strain evidence="3">cv. BTx623</strain>
    </source>
</reference>
<evidence type="ECO:0000313" key="3">
    <source>
        <dbReference type="Proteomes" id="UP000000768"/>
    </source>
</evidence>
<feature type="region of interest" description="Disordered" evidence="1">
    <location>
        <begin position="42"/>
        <end position="61"/>
    </location>
</feature>
<evidence type="ECO:0000256" key="1">
    <source>
        <dbReference type="SAM" id="MobiDB-lite"/>
    </source>
</evidence>
<reference evidence="3" key="2">
    <citation type="journal article" date="2018" name="Plant J.">
        <title>The Sorghum bicolor reference genome: improved assembly, gene annotations, a transcriptome atlas, and signatures of genome organization.</title>
        <authorList>
            <person name="McCormick R.F."/>
            <person name="Truong S.K."/>
            <person name="Sreedasyam A."/>
            <person name="Jenkins J."/>
            <person name="Shu S."/>
            <person name="Sims D."/>
            <person name="Kennedy M."/>
            <person name="Amirebrahimi M."/>
            <person name="Weers B.D."/>
            <person name="McKinley B."/>
            <person name="Mattison A."/>
            <person name="Morishige D.T."/>
            <person name="Grimwood J."/>
            <person name="Schmutz J."/>
            <person name="Mullet J.E."/>
        </authorList>
    </citation>
    <scope>NUCLEOTIDE SEQUENCE [LARGE SCALE GENOMIC DNA]</scope>
    <source>
        <strain evidence="3">cv. BTx623</strain>
    </source>
</reference>
<dbReference type="Gramene" id="OQU77245">
    <property type="protein sequence ID" value="OQU77245"/>
    <property type="gene ID" value="SORBI_3009G015200"/>
</dbReference>
<name>A0A1Z5R1E0_SORBI</name>
<proteinExistence type="predicted"/>
<protein>
    <submittedName>
        <fullName evidence="2">Uncharacterized protein</fullName>
    </submittedName>
</protein>
<accession>A0A1Z5R1E0</accession>
<dbReference type="AlphaFoldDB" id="A0A1Z5R1E0"/>
<evidence type="ECO:0000313" key="2">
    <source>
        <dbReference type="EMBL" id="OQU77245.1"/>
    </source>
</evidence>
<dbReference type="InParanoid" id="A0A1Z5R1E0"/>
<dbReference type="Proteomes" id="UP000000768">
    <property type="component" value="Chromosome 9"/>
</dbReference>
<feature type="compositionally biased region" description="Polar residues" evidence="1">
    <location>
        <begin position="52"/>
        <end position="61"/>
    </location>
</feature>
<dbReference type="EMBL" id="CM000768">
    <property type="protein sequence ID" value="OQU77245.1"/>
    <property type="molecule type" value="Genomic_DNA"/>
</dbReference>
<gene>
    <name evidence="2" type="ORF">SORBI_3009G015200</name>
</gene>
<sequence length="218" mass="23226">MQCGRTSLSLYIYRWFLKEVFRTDACTMSPPAAPGILPCPPDGHDHVGQTPDGGNTETNHPSAIDQGVVEETSGGRTETNTAISADDQVVQETSGGVTEEADNATGGNGNTQVTDILGLIHRLIRGRAAPNGGAVSCKVKEIVLSCTIVVDPEVDASEGNYDFELTIGKSYPDHLSLKNLSDPLKIFTTSVVSAQSYTRNQRLCLPSLSLTSAYMHDA</sequence>